<feature type="region of interest" description="Disordered" evidence="1">
    <location>
        <begin position="34"/>
        <end position="69"/>
    </location>
</feature>
<feature type="region of interest" description="Disordered" evidence="1">
    <location>
        <begin position="86"/>
        <end position="119"/>
    </location>
</feature>
<comment type="caution">
    <text evidence="2">The sequence shown here is derived from an EMBL/GenBank/DDBJ whole genome shotgun (WGS) entry which is preliminary data.</text>
</comment>
<dbReference type="Proteomes" id="UP000242367">
    <property type="component" value="Unassembled WGS sequence"/>
</dbReference>
<accession>A0A2P4UE52</accession>
<proteinExistence type="predicted"/>
<evidence type="ECO:0000313" key="2">
    <source>
        <dbReference type="EMBL" id="POM23325.1"/>
    </source>
</evidence>
<feature type="compositionally biased region" description="Basic and acidic residues" evidence="1">
    <location>
        <begin position="44"/>
        <end position="64"/>
    </location>
</feature>
<protein>
    <submittedName>
        <fullName evidence="2">Uncharacterized protein</fullName>
    </submittedName>
</protein>
<feature type="compositionally biased region" description="Polar residues" evidence="1">
    <location>
        <begin position="107"/>
        <end position="119"/>
    </location>
</feature>
<keyword evidence="3" id="KW-1185">Reference proteome</keyword>
<organism evidence="2 3">
    <name type="scientific">Actinomadura rubteroloni</name>
    <dbReference type="NCBI Taxonomy" id="1926885"/>
    <lineage>
        <taxon>Bacteria</taxon>
        <taxon>Bacillati</taxon>
        <taxon>Actinomycetota</taxon>
        <taxon>Actinomycetes</taxon>
        <taxon>Streptosporangiales</taxon>
        <taxon>Thermomonosporaceae</taxon>
        <taxon>Actinomadura</taxon>
    </lineage>
</organism>
<gene>
    <name evidence="2" type="ORF">BTM25_44780</name>
</gene>
<dbReference type="EMBL" id="MTBP01000003">
    <property type="protein sequence ID" value="POM23325.1"/>
    <property type="molecule type" value="Genomic_DNA"/>
</dbReference>
<name>A0A2P4UE52_9ACTN</name>
<sequence>MDDTRQYLDEVIDTARDISDDLWDVVDRAVEGRYGWSRRPGARQRQEHDRGGYGRDRYHEDRVQPGEPEETIARLRKLQEETEALAVELGRLTGRPGSQPGPAEGSSAAQESSTDKTST</sequence>
<evidence type="ECO:0000256" key="1">
    <source>
        <dbReference type="SAM" id="MobiDB-lite"/>
    </source>
</evidence>
<dbReference type="RefSeq" id="WP_103564962.1">
    <property type="nucleotide sequence ID" value="NZ_MTBP01000003.1"/>
</dbReference>
<reference evidence="2 3" key="1">
    <citation type="journal article" date="2017" name="Chemistry">
        <title>Isolation, Biosynthesis and Chemical Modifications of Rubterolones A-F: Rare Tropolone Alkaloids from Actinomadura sp. 5-2.</title>
        <authorList>
            <person name="Guo H."/>
            <person name="Benndorf R."/>
            <person name="Leichnitz D."/>
            <person name="Klassen J.L."/>
            <person name="Vollmers J."/>
            <person name="Gorls H."/>
            <person name="Steinacker M."/>
            <person name="Weigel C."/>
            <person name="Dahse H.M."/>
            <person name="Kaster A.K."/>
            <person name="de Beer Z.W."/>
            <person name="Poulsen M."/>
            <person name="Beemelmanns C."/>
        </authorList>
    </citation>
    <scope>NUCLEOTIDE SEQUENCE [LARGE SCALE GENOMIC DNA]</scope>
    <source>
        <strain evidence="2 3">5-2</strain>
    </source>
</reference>
<evidence type="ECO:0000313" key="3">
    <source>
        <dbReference type="Proteomes" id="UP000242367"/>
    </source>
</evidence>
<dbReference type="AlphaFoldDB" id="A0A2P4UE52"/>